<protein>
    <recommendedName>
        <fullName evidence="1">Bro-N domain-containing protein</fullName>
    </recommendedName>
</protein>
<evidence type="ECO:0000313" key="2">
    <source>
        <dbReference type="EMBL" id="KEO80871.1"/>
    </source>
</evidence>
<dbReference type="PROSITE" id="PS51750">
    <property type="entry name" value="BRO_N"/>
    <property type="match status" value="1"/>
</dbReference>
<proteinExistence type="predicted"/>
<dbReference type="InterPro" id="IPR003497">
    <property type="entry name" value="BRO_N_domain"/>
</dbReference>
<dbReference type="Proteomes" id="UP000027931">
    <property type="component" value="Unassembled WGS sequence"/>
</dbReference>
<dbReference type="Pfam" id="PF10552">
    <property type="entry name" value="ORF6C"/>
    <property type="match status" value="1"/>
</dbReference>
<comment type="caution">
    <text evidence="2">The sequence shown here is derived from an EMBL/GenBank/DDBJ whole genome shotgun (WGS) entry which is preliminary data.</text>
</comment>
<dbReference type="AlphaFoldDB" id="A0A074LF46"/>
<accession>A0A074LF46</accession>
<reference evidence="2 3" key="1">
    <citation type="journal article" date="2013" name="Int. J. Syst. Evol. Microbiol.">
        <title>Tumebacillus flagellatus sp. nov., an alpha-amylase/pullulanase-producing bacterium isolated from cassava wastewater.</title>
        <authorList>
            <person name="Wang Q."/>
            <person name="Xie N."/>
            <person name="Qin Y."/>
            <person name="Shen N."/>
            <person name="Zhu J."/>
            <person name="Mi H."/>
            <person name="Huang R."/>
        </authorList>
    </citation>
    <scope>NUCLEOTIDE SEQUENCE [LARGE SCALE GENOMIC DNA]</scope>
    <source>
        <strain evidence="2 3">GST4</strain>
    </source>
</reference>
<dbReference type="EMBL" id="JMIR01000063">
    <property type="protein sequence ID" value="KEO80871.1"/>
    <property type="molecule type" value="Genomic_DNA"/>
</dbReference>
<name>A0A074LF46_9BACL</name>
<gene>
    <name evidence="2" type="ORF">EL26_23935</name>
</gene>
<organism evidence="2 3">
    <name type="scientific">Tumebacillus flagellatus</name>
    <dbReference type="NCBI Taxonomy" id="1157490"/>
    <lineage>
        <taxon>Bacteria</taxon>
        <taxon>Bacillati</taxon>
        <taxon>Bacillota</taxon>
        <taxon>Bacilli</taxon>
        <taxon>Bacillales</taxon>
        <taxon>Alicyclobacillaceae</taxon>
        <taxon>Tumebacillus</taxon>
    </lineage>
</organism>
<dbReference type="PANTHER" id="PTHR36180">
    <property type="entry name" value="DNA-BINDING PROTEIN-RELATED-RELATED"/>
    <property type="match status" value="1"/>
</dbReference>
<dbReference type="RefSeq" id="WP_052036723.1">
    <property type="nucleotide sequence ID" value="NZ_JMIR01000063.1"/>
</dbReference>
<dbReference type="STRING" id="1157490.EL26_23935"/>
<keyword evidence="3" id="KW-1185">Reference proteome</keyword>
<dbReference type="InterPro" id="IPR018878">
    <property type="entry name" value="ORF6C_dom"/>
</dbReference>
<dbReference type="PANTHER" id="PTHR36180:SF2">
    <property type="entry name" value="BRO FAMILY PROTEIN"/>
    <property type="match status" value="1"/>
</dbReference>
<evidence type="ECO:0000259" key="1">
    <source>
        <dbReference type="PROSITE" id="PS51750"/>
    </source>
</evidence>
<feature type="domain" description="Bro-N" evidence="1">
    <location>
        <begin position="1"/>
        <end position="112"/>
    </location>
</feature>
<sequence length="242" mass="26991">MQELQFNYKGTDIRTVEVEGVKWFVASDVCRILDLDTSLAVNGRLRDGKPSGGLDDDEKGTALVSTPGGNQEVLIINEPGLYSLVLRSRKDEAKAFKRWITHDVLPELRKTGTYSINGSQPALMAQMTEVLSTMTQLVATIQDRDAKLDRVAYELDTALTINNHAQTIVHKAIKTRVSTLEPDIIGDGGKKKRNPNRPPLYKELYADIHKHFGVDSFRDIKPKDFDAAVEFIRNWSPAVALA</sequence>
<dbReference type="Pfam" id="PF02498">
    <property type="entry name" value="Bro-N"/>
    <property type="match status" value="1"/>
</dbReference>
<evidence type="ECO:0000313" key="3">
    <source>
        <dbReference type="Proteomes" id="UP000027931"/>
    </source>
</evidence>
<dbReference type="SMART" id="SM01040">
    <property type="entry name" value="Bro-N"/>
    <property type="match status" value="1"/>
</dbReference>
<dbReference type="eggNOG" id="COG3617">
    <property type="taxonomic scope" value="Bacteria"/>
</dbReference>
<dbReference type="OrthoDB" id="9812611at2"/>